<evidence type="ECO:0000259" key="1">
    <source>
        <dbReference type="Pfam" id="PF24894"/>
    </source>
</evidence>
<feature type="domain" description="Glucose-1-phosphate adenylyltransferase/Bifunctional protein GlmU-like C-terminal hexapeptide" evidence="1">
    <location>
        <begin position="238"/>
        <end position="284"/>
    </location>
</feature>
<dbReference type="Pfam" id="PF24894">
    <property type="entry name" value="Hexapep_GlmU"/>
    <property type="match status" value="1"/>
</dbReference>
<evidence type="ECO:0000313" key="2">
    <source>
        <dbReference type="EMBL" id="QDU34536.1"/>
    </source>
</evidence>
<reference evidence="2 3" key="1">
    <citation type="submission" date="2019-02" db="EMBL/GenBank/DDBJ databases">
        <title>Deep-cultivation of Planctomycetes and their phenomic and genomic characterization uncovers novel biology.</title>
        <authorList>
            <person name="Wiegand S."/>
            <person name="Jogler M."/>
            <person name="Boedeker C."/>
            <person name="Pinto D."/>
            <person name="Vollmers J."/>
            <person name="Rivas-Marin E."/>
            <person name="Kohn T."/>
            <person name="Peeters S.H."/>
            <person name="Heuer A."/>
            <person name="Rast P."/>
            <person name="Oberbeckmann S."/>
            <person name="Bunk B."/>
            <person name="Jeske O."/>
            <person name="Meyerdierks A."/>
            <person name="Storesund J.E."/>
            <person name="Kallscheuer N."/>
            <person name="Luecker S."/>
            <person name="Lage O.M."/>
            <person name="Pohl T."/>
            <person name="Merkel B.J."/>
            <person name="Hornburger P."/>
            <person name="Mueller R.-W."/>
            <person name="Bruemmer F."/>
            <person name="Labrenz M."/>
            <person name="Spormann A.M."/>
            <person name="Op den Camp H."/>
            <person name="Overmann J."/>
            <person name="Amann R."/>
            <person name="Jetten M.S.M."/>
            <person name="Mascher T."/>
            <person name="Medema M.H."/>
            <person name="Devos D.P."/>
            <person name="Kaster A.-K."/>
            <person name="Ovreas L."/>
            <person name="Rohde M."/>
            <person name="Galperin M.Y."/>
            <person name="Jogler C."/>
        </authorList>
    </citation>
    <scope>NUCLEOTIDE SEQUENCE [LARGE SCALE GENOMIC DNA]</scope>
    <source>
        <strain evidence="2 3">KS4</strain>
    </source>
</reference>
<gene>
    <name evidence="2" type="ORF">KS4_26060</name>
</gene>
<dbReference type="KEGG" id="pcor:KS4_26060"/>
<accession>A0A517YWD9</accession>
<sequence length="292" mass="32308">MSKCTSKNECIKAAIVLAGSVRATDLRKKTTKNFLDLPVSEDETIITRFVLMLSNAFDSLGQPDAILRFILDRGSPRIKSDLTSVANFAIQFDFDPNEFRGTGGILRDISEEYDDEDLLLIMNASQIMVGSVKDLISEMIVANSDVVIASQKDDTPLDVILIRAKVLKDINKVGFVDFKEQALPKIVLKRDVKVHRSDCLRTYPVRTLNNYIDAIKLLNGHIVTGTKLNDEDWMPLFSIIESGANVHSTAQIHDSVILRGANVSEHAVIVRSLITSTGIVKPKQSVVDTIIV</sequence>
<dbReference type="RefSeq" id="WP_145078504.1">
    <property type="nucleotide sequence ID" value="NZ_CP036425.1"/>
</dbReference>
<dbReference type="Proteomes" id="UP000317369">
    <property type="component" value="Chromosome"/>
</dbReference>
<organism evidence="2 3">
    <name type="scientific">Poriferisphaera corsica</name>
    <dbReference type="NCBI Taxonomy" id="2528020"/>
    <lineage>
        <taxon>Bacteria</taxon>
        <taxon>Pseudomonadati</taxon>
        <taxon>Planctomycetota</taxon>
        <taxon>Phycisphaerae</taxon>
        <taxon>Phycisphaerales</taxon>
        <taxon>Phycisphaeraceae</taxon>
        <taxon>Poriferisphaera</taxon>
    </lineage>
</organism>
<dbReference type="AlphaFoldDB" id="A0A517YWD9"/>
<dbReference type="Gene3D" id="2.160.10.10">
    <property type="entry name" value="Hexapeptide repeat proteins"/>
    <property type="match status" value="1"/>
</dbReference>
<protein>
    <recommendedName>
        <fullName evidence="1">Glucose-1-phosphate adenylyltransferase/Bifunctional protein GlmU-like C-terminal hexapeptide domain-containing protein</fullName>
    </recommendedName>
</protein>
<dbReference type="InterPro" id="IPR056818">
    <property type="entry name" value="GlmU/GlgC-like_hexapep"/>
</dbReference>
<evidence type="ECO:0000313" key="3">
    <source>
        <dbReference type="Proteomes" id="UP000317369"/>
    </source>
</evidence>
<name>A0A517YWD9_9BACT</name>
<keyword evidence="3" id="KW-1185">Reference proteome</keyword>
<dbReference type="OrthoDB" id="9847140at2"/>
<proteinExistence type="predicted"/>
<dbReference type="EMBL" id="CP036425">
    <property type="protein sequence ID" value="QDU34536.1"/>
    <property type="molecule type" value="Genomic_DNA"/>
</dbReference>